<keyword evidence="2" id="KW-0520">NAD</keyword>
<dbReference type="EMBL" id="AP025628">
    <property type="protein sequence ID" value="BDG60926.1"/>
    <property type="molecule type" value="Genomic_DNA"/>
</dbReference>
<dbReference type="GO" id="GO:0016491">
    <property type="term" value="F:oxidoreductase activity"/>
    <property type="evidence" value="ECO:0007669"/>
    <property type="project" value="UniProtKB-KW"/>
</dbReference>
<dbReference type="Proteomes" id="UP001163687">
    <property type="component" value="Chromosome"/>
</dbReference>
<keyword evidence="5" id="KW-1185">Reference proteome</keyword>
<accession>A0AA35CP17</accession>
<evidence type="ECO:0000256" key="1">
    <source>
        <dbReference type="ARBA" id="ARBA00023002"/>
    </source>
</evidence>
<dbReference type="GO" id="GO:0051287">
    <property type="term" value="F:NAD binding"/>
    <property type="evidence" value="ECO:0007669"/>
    <property type="project" value="InterPro"/>
</dbReference>
<dbReference type="SUPFAM" id="SSF51735">
    <property type="entry name" value="NAD(P)-binding Rossmann-fold domains"/>
    <property type="match status" value="1"/>
</dbReference>
<feature type="domain" description="D-isomer specific 2-hydroxyacid dehydrogenase NAD-binding" evidence="3">
    <location>
        <begin position="104"/>
        <end position="277"/>
    </location>
</feature>
<evidence type="ECO:0000313" key="5">
    <source>
        <dbReference type="Proteomes" id="UP001163687"/>
    </source>
</evidence>
<keyword evidence="1" id="KW-0560">Oxidoreductase</keyword>
<sequence>MAETLLVYHRTEADEIVRLLREGGYPGPILRATAPEEATALSPEAEILLAGRFPAEAMERARRLRWIQSLWAGVEQWMSLPIPDGVVLTRMVGPFGPLIAQYVFAHLLAHAYHIDLFRQQQARREWKQHRPERLMGRVLGVAGLGAIGTEIARLGQALGMRIRGLNRSGAPHPLAERVFPVRDVREFVREVDYLVLVLPNTPETYHLFDRSVLENLKPGAVLVNVGRGATVDEAALADVIRSGRIRLAVLDVFETEPLPPESPLWDLPGVVITPHCSGPTVPADAVPVFLENYRRWVSGEPLLGVVDRQRGY</sequence>
<reference evidence="4" key="1">
    <citation type="submission" date="2022-03" db="EMBL/GenBank/DDBJ databases">
        <title>Complete genome sequence of Caldinitratiruptor microaerophilus.</title>
        <authorList>
            <person name="Mukaiyama R."/>
            <person name="Nishiyama T."/>
            <person name="Ueda K."/>
        </authorList>
    </citation>
    <scope>NUCLEOTIDE SEQUENCE</scope>
    <source>
        <strain evidence="4">JCM 16183</strain>
    </source>
</reference>
<dbReference type="RefSeq" id="WP_264841610.1">
    <property type="nucleotide sequence ID" value="NZ_AP025628.1"/>
</dbReference>
<dbReference type="KEGG" id="cmic:caldi_20160"/>
<gene>
    <name evidence="4" type="ORF">caldi_20160</name>
</gene>
<proteinExistence type="predicted"/>
<dbReference type="PANTHER" id="PTHR43333">
    <property type="entry name" value="2-HACID_DH_C DOMAIN-CONTAINING PROTEIN"/>
    <property type="match status" value="1"/>
</dbReference>
<dbReference type="Gene3D" id="3.40.50.720">
    <property type="entry name" value="NAD(P)-binding Rossmann-like Domain"/>
    <property type="match status" value="2"/>
</dbReference>
<dbReference type="InterPro" id="IPR036291">
    <property type="entry name" value="NAD(P)-bd_dom_sf"/>
</dbReference>
<evidence type="ECO:0000256" key="2">
    <source>
        <dbReference type="ARBA" id="ARBA00023027"/>
    </source>
</evidence>
<dbReference type="FunFam" id="3.40.50.720:FF:000363">
    <property type="entry name" value="D-isomer specific 2-hydroxyacid dehydrogenase"/>
    <property type="match status" value="1"/>
</dbReference>
<dbReference type="CDD" id="cd05300">
    <property type="entry name" value="2-Hacid_dh_1"/>
    <property type="match status" value="1"/>
</dbReference>
<dbReference type="PANTHER" id="PTHR43333:SF1">
    <property type="entry name" value="D-ISOMER SPECIFIC 2-HYDROXYACID DEHYDROGENASE NAD-BINDING DOMAIN-CONTAINING PROTEIN"/>
    <property type="match status" value="1"/>
</dbReference>
<dbReference type="AlphaFoldDB" id="A0AA35CP17"/>
<organism evidence="4 5">
    <name type="scientific">Caldinitratiruptor microaerophilus</name>
    <dbReference type="NCBI Taxonomy" id="671077"/>
    <lineage>
        <taxon>Bacteria</taxon>
        <taxon>Bacillati</taxon>
        <taxon>Bacillota</taxon>
        <taxon>Clostridia</taxon>
        <taxon>Eubacteriales</taxon>
        <taxon>Symbiobacteriaceae</taxon>
        <taxon>Caldinitratiruptor</taxon>
    </lineage>
</organism>
<evidence type="ECO:0000313" key="4">
    <source>
        <dbReference type="EMBL" id="BDG60926.1"/>
    </source>
</evidence>
<evidence type="ECO:0000259" key="3">
    <source>
        <dbReference type="Pfam" id="PF02826"/>
    </source>
</evidence>
<dbReference type="InterPro" id="IPR006140">
    <property type="entry name" value="D-isomer_DH_NAD-bd"/>
</dbReference>
<protein>
    <submittedName>
        <fullName evidence="4">2-ketoacid reductase</fullName>
    </submittedName>
</protein>
<dbReference type="SUPFAM" id="SSF52283">
    <property type="entry name" value="Formate/glycerate dehydrogenase catalytic domain-like"/>
    <property type="match status" value="1"/>
</dbReference>
<dbReference type="Pfam" id="PF02826">
    <property type="entry name" value="2-Hacid_dh_C"/>
    <property type="match status" value="1"/>
</dbReference>
<name>A0AA35CP17_9FIRM</name>